<accession>A0A6J7AB61</accession>
<comment type="similarity">
    <text evidence="1">Belongs to the DprA/Smf family.</text>
</comment>
<proteinExistence type="inferred from homology"/>
<reference evidence="3" key="1">
    <citation type="submission" date="2020-05" db="EMBL/GenBank/DDBJ databases">
        <authorList>
            <person name="Chiriac C."/>
            <person name="Salcher M."/>
            <person name="Ghai R."/>
            <person name="Kavagutti S V."/>
        </authorList>
    </citation>
    <scope>NUCLEOTIDE SEQUENCE</scope>
</reference>
<organism evidence="3">
    <name type="scientific">freshwater metagenome</name>
    <dbReference type="NCBI Taxonomy" id="449393"/>
    <lineage>
        <taxon>unclassified sequences</taxon>
        <taxon>metagenomes</taxon>
        <taxon>ecological metagenomes</taxon>
    </lineage>
</organism>
<dbReference type="Gene3D" id="3.40.50.450">
    <property type="match status" value="1"/>
</dbReference>
<dbReference type="Pfam" id="PF02481">
    <property type="entry name" value="DNA_processg_A"/>
    <property type="match status" value="1"/>
</dbReference>
<name>A0A6J7AB61_9ZZZZ</name>
<dbReference type="PANTHER" id="PTHR43022">
    <property type="entry name" value="PROTEIN SMF"/>
    <property type="match status" value="1"/>
</dbReference>
<dbReference type="SUPFAM" id="SSF102405">
    <property type="entry name" value="MCP/YpsA-like"/>
    <property type="match status" value="1"/>
</dbReference>
<evidence type="ECO:0000313" key="4">
    <source>
        <dbReference type="EMBL" id="CAB5005251.1"/>
    </source>
</evidence>
<dbReference type="InterPro" id="IPR003488">
    <property type="entry name" value="DprA"/>
</dbReference>
<sequence>MNEREARAILFASIEGGSTFWSGEIFSTSALAVYERVIAGSFDPVKYEKVIQKIRSANPMEILEKIEASHIQFLTPEDEDWPHQVDDLVAPPIALTVKGNTSTFAIPSLAIVGTRNPTPYGMRIASDFAAGFVDREWAVISGGAYGIDTHAHKGAVIAEGITIAVVATGLDINYPAGNARLFEQILENGAIISEVMPGIHAIPVRFLTRNRLIAALSKATLVVEAAFRSGSLRTARDAAELMRPVMAIPGPINSPTSEGCHRLIGERAAEIVTSVPDAMEFVSSFQ</sequence>
<dbReference type="InterPro" id="IPR057666">
    <property type="entry name" value="DrpA_SLOG"/>
</dbReference>
<dbReference type="EMBL" id="CAFBPH010000015">
    <property type="protein sequence ID" value="CAB5005251.1"/>
    <property type="molecule type" value="Genomic_DNA"/>
</dbReference>
<dbReference type="EMBL" id="CAFABD010000144">
    <property type="protein sequence ID" value="CAB4829818.1"/>
    <property type="molecule type" value="Genomic_DNA"/>
</dbReference>
<dbReference type="NCBIfam" id="TIGR00732">
    <property type="entry name" value="dprA"/>
    <property type="match status" value="1"/>
</dbReference>
<dbReference type="GO" id="GO:0009294">
    <property type="term" value="P:DNA-mediated transformation"/>
    <property type="evidence" value="ECO:0007669"/>
    <property type="project" value="InterPro"/>
</dbReference>
<dbReference type="PANTHER" id="PTHR43022:SF1">
    <property type="entry name" value="PROTEIN SMF"/>
    <property type="match status" value="1"/>
</dbReference>
<evidence type="ECO:0000313" key="3">
    <source>
        <dbReference type="EMBL" id="CAB4829818.1"/>
    </source>
</evidence>
<feature type="domain" description="Smf/DprA SLOG" evidence="2">
    <location>
        <begin position="72"/>
        <end position="282"/>
    </location>
</feature>
<evidence type="ECO:0000256" key="1">
    <source>
        <dbReference type="ARBA" id="ARBA00006525"/>
    </source>
</evidence>
<protein>
    <submittedName>
        <fullName evidence="3">Unannotated protein</fullName>
    </submittedName>
</protein>
<dbReference type="AlphaFoldDB" id="A0A6J7AB61"/>
<evidence type="ECO:0000259" key="2">
    <source>
        <dbReference type="Pfam" id="PF02481"/>
    </source>
</evidence>
<gene>
    <name evidence="3" type="ORF">UFOPK3166_00880</name>
    <name evidence="4" type="ORF">UFOPK4087_00149</name>
</gene>